<dbReference type="RefSeq" id="WP_200598122.1">
    <property type="nucleotide sequence ID" value="NZ_JAEPBG010000026.1"/>
</dbReference>
<evidence type="ECO:0000313" key="2">
    <source>
        <dbReference type="EMBL" id="MBK4738749.1"/>
    </source>
</evidence>
<organism evidence="2 3">
    <name type="scientific">Noviherbaspirillum pedocola</name>
    <dbReference type="NCBI Taxonomy" id="2801341"/>
    <lineage>
        <taxon>Bacteria</taxon>
        <taxon>Pseudomonadati</taxon>
        <taxon>Pseudomonadota</taxon>
        <taxon>Betaproteobacteria</taxon>
        <taxon>Burkholderiales</taxon>
        <taxon>Oxalobacteraceae</taxon>
        <taxon>Noviherbaspirillum</taxon>
    </lineage>
</organism>
<evidence type="ECO:0000313" key="3">
    <source>
        <dbReference type="Proteomes" id="UP000622890"/>
    </source>
</evidence>
<comment type="caution">
    <text evidence="2">The sequence shown here is derived from an EMBL/GenBank/DDBJ whole genome shotgun (WGS) entry which is preliminary data.</text>
</comment>
<accession>A0A934T3B6</accession>
<dbReference type="EMBL" id="JAEPBG010000026">
    <property type="protein sequence ID" value="MBK4738749.1"/>
    <property type="molecule type" value="Genomic_DNA"/>
</dbReference>
<sequence length="112" mass="11622">MTDLRRFRRAMQRGAVAVFALALASAEAASAATHKSYMVAGTNIGVTVTGGGPNPLQIVFTNVTVEIVTSLLQKMRENAVADTSGADVTVGQMTYNCGSSGTCSKLVISKPL</sequence>
<keyword evidence="3" id="KW-1185">Reference proteome</keyword>
<protein>
    <submittedName>
        <fullName evidence="2">Uncharacterized protein</fullName>
    </submittedName>
</protein>
<name>A0A934T3B6_9BURK</name>
<dbReference type="AlphaFoldDB" id="A0A934T3B6"/>
<dbReference type="Proteomes" id="UP000622890">
    <property type="component" value="Unassembled WGS sequence"/>
</dbReference>
<gene>
    <name evidence="2" type="ORF">JJB74_29405</name>
</gene>
<reference evidence="2" key="1">
    <citation type="submission" date="2021-01" db="EMBL/GenBank/DDBJ databases">
        <title>Genome sequence of strain Noviherbaspirillum sp. DKR-6.</title>
        <authorList>
            <person name="Chaudhary D.K."/>
        </authorList>
    </citation>
    <scope>NUCLEOTIDE SEQUENCE</scope>
    <source>
        <strain evidence="2">DKR-6</strain>
    </source>
</reference>
<proteinExistence type="predicted"/>
<keyword evidence="1" id="KW-0732">Signal</keyword>
<feature type="signal peptide" evidence="1">
    <location>
        <begin position="1"/>
        <end position="31"/>
    </location>
</feature>
<feature type="chain" id="PRO_5037230293" evidence="1">
    <location>
        <begin position="32"/>
        <end position="112"/>
    </location>
</feature>
<evidence type="ECO:0000256" key="1">
    <source>
        <dbReference type="SAM" id="SignalP"/>
    </source>
</evidence>